<dbReference type="GO" id="GO:1904680">
    <property type="term" value="F:peptide transmembrane transporter activity"/>
    <property type="evidence" value="ECO:0007669"/>
    <property type="project" value="TreeGrafter"/>
</dbReference>
<gene>
    <name evidence="6" type="ORF">SAMN02982922_1840</name>
</gene>
<organism evidence="6 7">
    <name type="scientific">Mesorhizobium australicum</name>
    <dbReference type="NCBI Taxonomy" id="536018"/>
    <lineage>
        <taxon>Bacteria</taxon>
        <taxon>Pseudomonadati</taxon>
        <taxon>Pseudomonadota</taxon>
        <taxon>Alphaproteobacteria</taxon>
        <taxon>Hyphomicrobiales</taxon>
        <taxon>Phyllobacteriaceae</taxon>
        <taxon>Mesorhizobium</taxon>
    </lineage>
</organism>
<keyword evidence="7" id="KW-1185">Reference proteome</keyword>
<dbReference type="Gene3D" id="3.10.105.10">
    <property type="entry name" value="Dipeptide-binding Protein, Domain 3"/>
    <property type="match status" value="1"/>
</dbReference>
<comment type="similarity">
    <text evidence="2">Belongs to the bacterial solute-binding protein 5 family.</text>
</comment>
<feature type="signal peptide" evidence="4">
    <location>
        <begin position="1"/>
        <end position="24"/>
    </location>
</feature>
<evidence type="ECO:0000256" key="1">
    <source>
        <dbReference type="ARBA" id="ARBA00004418"/>
    </source>
</evidence>
<dbReference type="Pfam" id="PF00496">
    <property type="entry name" value="SBP_bac_5"/>
    <property type="match status" value="1"/>
</dbReference>
<evidence type="ECO:0000256" key="2">
    <source>
        <dbReference type="ARBA" id="ARBA00005695"/>
    </source>
</evidence>
<dbReference type="PANTHER" id="PTHR30290:SF38">
    <property type="entry name" value="D,D-DIPEPTIDE-BINDING PERIPLASMIC PROTEIN DDPA-RELATED"/>
    <property type="match status" value="1"/>
</dbReference>
<evidence type="ECO:0000313" key="7">
    <source>
        <dbReference type="Proteomes" id="UP000193083"/>
    </source>
</evidence>
<dbReference type="OrthoDB" id="9803988at2"/>
<evidence type="ECO:0000259" key="5">
    <source>
        <dbReference type="Pfam" id="PF00496"/>
    </source>
</evidence>
<dbReference type="Gene3D" id="3.90.76.10">
    <property type="entry name" value="Dipeptide-binding Protein, Domain 1"/>
    <property type="match status" value="1"/>
</dbReference>
<protein>
    <submittedName>
        <fullName evidence="6">Peptide/nickel transport system substrate-binding protein</fullName>
    </submittedName>
</protein>
<evidence type="ECO:0000256" key="3">
    <source>
        <dbReference type="ARBA" id="ARBA00022729"/>
    </source>
</evidence>
<dbReference type="EMBL" id="FXBL01000004">
    <property type="protein sequence ID" value="SMH36909.1"/>
    <property type="molecule type" value="Genomic_DNA"/>
</dbReference>
<evidence type="ECO:0000313" key="6">
    <source>
        <dbReference type="EMBL" id="SMH36909.1"/>
    </source>
</evidence>
<sequence>MRSGLFSTALAAVMLLGGAGLASAQQKGGTLNIVLGADIRSLDASKTDNNTDSLLYHLYDPLVAFKNDLTVGPALADSWEVSADGKTYTFKLKQATYHNGDKVTAGDFKWLWERRMASKEGSDSPWLCIPTFDGSRGLKVEKVDAPDDNTLVFTLNAPNTLFLVRLADPVCNIWVASPKNVGADGKWIAGSAIGSGPFSLKEWKNEQYVSLARFDGYVPGKGERSGQSGDRTAYVDEARFLIIPDKTAAETALFAGEVDVVSTISPSRVEDLKSKGVTVLSSPGLSLTAMLIQTQDPLLSNVKMRQAIAHALDGKQFAAAQTRGMAEFNPSGVPQSSAYFDPFFVDSWPAYDPEAAKKLLEEAGYKGEPIKLQTNKRYIGMYDNAVVVQGLLAASGINVELEVLDWAAQLDNFFSGKFQMQSFGYSGRPDPLVIYGMFIGDKAKTPNYQFGDPKALELYLKAIDTTDFEARKAVLKELQTLMAEQVPILGMYYFPVIEAVSPKVAGYESWPLDRPRAWGVSKVQ</sequence>
<dbReference type="GO" id="GO:0043190">
    <property type="term" value="C:ATP-binding cassette (ABC) transporter complex"/>
    <property type="evidence" value="ECO:0007669"/>
    <property type="project" value="InterPro"/>
</dbReference>
<dbReference type="GO" id="GO:0015833">
    <property type="term" value="P:peptide transport"/>
    <property type="evidence" value="ECO:0007669"/>
    <property type="project" value="TreeGrafter"/>
</dbReference>
<accession>A0A1X7NGK7</accession>
<comment type="subcellular location">
    <subcellularLocation>
        <location evidence="1">Periplasm</location>
    </subcellularLocation>
</comment>
<feature type="chain" id="PRO_5012553002" evidence="4">
    <location>
        <begin position="25"/>
        <end position="524"/>
    </location>
</feature>
<dbReference type="Gene3D" id="3.40.190.10">
    <property type="entry name" value="Periplasmic binding protein-like II"/>
    <property type="match status" value="1"/>
</dbReference>
<dbReference type="GO" id="GO:0030288">
    <property type="term" value="C:outer membrane-bounded periplasmic space"/>
    <property type="evidence" value="ECO:0007669"/>
    <property type="project" value="UniProtKB-ARBA"/>
</dbReference>
<dbReference type="InterPro" id="IPR039424">
    <property type="entry name" value="SBP_5"/>
</dbReference>
<name>A0A1X7NGK7_9HYPH</name>
<dbReference type="PANTHER" id="PTHR30290">
    <property type="entry name" value="PERIPLASMIC BINDING COMPONENT OF ABC TRANSPORTER"/>
    <property type="match status" value="1"/>
</dbReference>
<dbReference type="RefSeq" id="WP_085463889.1">
    <property type="nucleotide sequence ID" value="NZ_FXBL01000004.1"/>
</dbReference>
<evidence type="ECO:0000256" key="4">
    <source>
        <dbReference type="SAM" id="SignalP"/>
    </source>
</evidence>
<dbReference type="AlphaFoldDB" id="A0A1X7NGK7"/>
<feature type="domain" description="Solute-binding protein family 5" evidence="5">
    <location>
        <begin position="71"/>
        <end position="438"/>
    </location>
</feature>
<keyword evidence="3 4" id="KW-0732">Signal</keyword>
<dbReference type="InterPro" id="IPR030678">
    <property type="entry name" value="Peptide/Ni-bd"/>
</dbReference>
<reference evidence="6 7" key="1">
    <citation type="submission" date="2017-04" db="EMBL/GenBank/DDBJ databases">
        <authorList>
            <person name="Afonso C.L."/>
            <person name="Miller P.J."/>
            <person name="Scott M.A."/>
            <person name="Spackman E."/>
            <person name="Goraichik I."/>
            <person name="Dimitrov K.M."/>
            <person name="Suarez D.L."/>
            <person name="Swayne D.E."/>
        </authorList>
    </citation>
    <scope>NUCLEOTIDE SEQUENCE [LARGE SCALE GENOMIC DNA]</scope>
    <source>
        <strain evidence="6 7">B5P</strain>
    </source>
</reference>
<dbReference type="PIRSF" id="PIRSF002741">
    <property type="entry name" value="MppA"/>
    <property type="match status" value="1"/>
</dbReference>
<dbReference type="Proteomes" id="UP000193083">
    <property type="component" value="Unassembled WGS sequence"/>
</dbReference>
<dbReference type="SUPFAM" id="SSF53850">
    <property type="entry name" value="Periplasmic binding protein-like II"/>
    <property type="match status" value="1"/>
</dbReference>
<dbReference type="InterPro" id="IPR000914">
    <property type="entry name" value="SBP_5_dom"/>
</dbReference>
<proteinExistence type="inferred from homology"/>